<protein>
    <submittedName>
        <fullName evidence="3">12972_t:CDS:1</fullName>
    </submittedName>
</protein>
<dbReference type="EMBL" id="CAMKVN010001291">
    <property type="protein sequence ID" value="CAI2174976.1"/>
    <property type="molecule type" value="Genomic_DNA"/>
</dbReference>
<dbReference type="Pfam" id="PF18126">
    <property type="entry name" value="Mitoc_mL59"/>
    <property type="match status" value="1"/>
</dbReference>
<dbReference type="InterPro" id="IPR040922">
    <property type="entry name" value="Ribosomal_mL59_dom"/>
</dbReference>
<sequence length="1060" mass="125149">MEFSKEPTPRERPSVRRSLRIQRRDDKRKCEELERKALEEIKAQTHVPKRLTKQPIRRARSSSTLTHSSSKKKKVYHDLSQMSTSSQLLSIPLDMLLYLLEFLGPSLAAMEQVSKSFYHMIRGQHSPYRFLYYKLLASYCPIDECAMDTGEHVERAIHAPVLPKIRQSVVKQESREFKVSDWKFVESYKYYVTEVCTICGEPGDPIPIWEVRLCRFCVVRQLINKSALYAFTLSPKEIEVLKSWKTYVYDLGMSCTFYLRNHLDHLRRQKYSDPQSDLDRDVEQRQSEKFAKENVKRKRKQREQDESYSERMRSVLQCFSDWKLKAELSIMEEWWFPKELKLEIHEYISNKTNNSLARKRLRLSIEQESNNGDDGSTPSTPSNSQTKSKALRKNLDDIMFELQTVVVPRVNRLMELNTLLSADIAIEKLRMDLDLKTRRIYDDFVLGGGMVSSPSSTPSEFQLTVDRTHKEILSYFEREDIFKKSLTQAWLNINQNEFMLSELDHQRFLRDAKEWWARRGKKPPPEKCGELYLARVHKRQIWLKSDMSLTRTQEHWRRQLLERKLKEKIDWYFTDLPIHIKNLSTIYESNLEQRMKNSETFWMKGLSSHHNMREPPEQLKQMYCDYEDFIKNCNGFCSTDDGYCGCLEYAAKDIIRANTILRRKEWMDVELRCYKEIDFQGPDLLLCPEAKDEYHYAARNISVPKRAAVLYIARAESLMQKLRNEVKSFAPELITSEAREWYRRCLGTISDFFDPPRRPCSWTALTTNCFYYEVNCNLADRPSIEYTIEKIKDCERTRLSRLASADRAAREAKLSLTFWNKAMVKRPVDGVSFQTRVRWIATNGWFSLNQLAQAWVYDEDRAPLSHLEPYIKERVKQMEKDKPIFREIDEDADFFLRSTYEITTIYKVSNLYKAHVEDVKPGIDPAKVVRQVIDLIRDVKTGVISKSSLFVADLLDHLKITYKPSDFKPTFIYRNIWGRKRYMHPKVSSRKLADMRKNVEYLGMDPKDLGLPPKKEKKPPRTKPPKGAKHERNAPARKAKIQKALEEMPTVIENWRMVMN</sequence>
<feature type="compositionally biased region" description="Basic residues" evidence="1">
    <location>
        <begin position="1015"/>
        <end position="1027"/>
    </location>
</feature>
<organism evidence="3 4">
    <name type="scientific">Funneliformis geosporum</name>
    <dbReference type="NCBI Taxonomy" id="1117311"/>
    <lineage>
        <taxon>Eukaryota</taxon>
        <taxon>Fungi</taxon>
        <taxon>Fungi incertae sedis</taxon>
        <taxon>Mucoromycota</taxon>
        <taxon>Glomeromycotina</taxon>
        <taxon>Glomeromycetes</taxon>
        <taxon>Glomerales</taxon>
        <taxon>Glomeraceae</taxon>
        <taxon>Funneliformis</taxon>
    </lineage>
</organism>
<accession>A0A9W4WVD9</accession>
<comment type="caution">
    <text evidence="3">The sequence shown here is derived from an EMBL/GenBank/DDBJ whole genome shotgun (WGS) entry which is preliminary data.</text>
</comment>
<feature type="region of interest" description="Disordered" evidence="1">
    <location>
        <begin position="274"/>
        <end position="306"/>
    </location>
</feature>
<feature type="domain" description="Large ribosomal subunit protein mL59" evidence="2">
    <location>
        <begin position="978"/>
        <end position="1056"/>
    </location>
</feature>
<evidence type="ECO:0000256" key="1">
    <source>
        <dbReference type="SAM" id="MobiDB-lite"/>
    </source>
</evidence>
<evidence type="ECO:0000313" key="4">
    <source>
        <dbReference type="Proteomes" id="UP001153678"/>
    </source>
</evidence>
<evidence type="ECO:0000259" key="2">
    <source>
        <dbReference type="Pfam" id="PF18126"/>
    </source>
</evidence>
<feature type="compositionally biased region" description="Basic and acidic residues" evidence="1">
    <location>
        <begin position="1"/>
        <end position="14"/>
    </location>
</feature>
<name>A0A9W4WVD9_9GLOM</name>
<reference evidence="3" key="1">
    <citation type="submission" date="2022-08" db="EMBL/GenBank/DDBJ databases">
        <authorList>
            <person name="Kallberg Y."/>
            <person name="Tangrot J."/>
            <person name="Rosling A."/>
        </authorList>
    </citation>
    <scope>NUCLEOTIDE SEQUENCE</scope>
    <source>
        <strain evidence="3">Wild A</strain>
    </source>
</reference>
<feature type="region of interest" description="Disordered" evidence="1">
    <location>
        <begin position="1"/>
        <end position="28"/>
    </location>
</feature>
<feature type="compositionally biased region" description="Basic residues" evidence="1">
    <location>
        <begin position="47"/>
        <end position="60"/>
    </location>
</feature>
<dbReference type="AlphaFoldDB" id="A0A9W4WVD9"/>
<feature type="region of interest" description="Disordered" evidence="1">
    <location>
        <begin position="44"/>
        <end position="77"/>
    </location>
</feature>
<gene>
    <name evidence="3" type="ORF">FWILDA_LOCUS6861</name>
</gene>
<proteinExistence type="predicted"/>
<keyword evidence="4" id="KW-1185">Reference proteome</keyword>
<feature type="region of interest" description="Disordered" evidence="1">
    <location>
        <begin position="368"/>
        <end position="388"/>
    </location>
</feature>
<feature type="compositionally biased region" description="Basic and acidic residues" evidence="1">
    <location>
        <begin position="277"/>
        <end position="294"/>
    </location>
</feature>
<evidence type="ECO:0000313" key="3">
    <source>
        <dbReference type="EMBL" id="CAI2174976.1"/>
    </source>
</evidence>
<dbReference type="Proteomes" id="UP001153678">
    <property type="component" value="Unassembled WGS sequence"/>
</dbReference>
<feature type="region of interest" description="Disordered" evidence="1">
    <location>
        <begin position="1003"/>
        <end position="1038"/>
    </location>
</feature>
<dbReference type="OrthoDB" id="2429460at2759"/>